<dbReference type="GO" id="GO:0006406">
    <property type="term" value="P:mRNA export from nucleus"/>
    <property type="evidence" value="ECO:0007669"/>
    <property type="project" value="TreeGrafter"/>
</dbReference>
<evidence type="ECO:0000256" key="1">
    <source>
        <dbReference type="ARBA" id="ARBA00004123"/>
    </source>
</evidence>
<evidence type="ECO:0000256" key="3">
    <source>
        <dbReference type="ARBA" id="ARBA00023242"/>
    </source>
</evidence>
<evidence type="ECO:0000313" key="5">
    <source>
        <dbReference type="EMBL" id="KAG0253691.1"/>
    </source>
</evidence>
<dbReference type="AlphaFoldDB" id="A0A9P6TZX2"/>
<name>A0A9P6TZX2_9FUNG</name>
<keyword evidence="3" id="KW-0539">Nucleus</keyword>
<sequence>MAVNNNSPETVSRICGELQTLSEQMLELRRRYPSVEPPKPRDDSAMDVDQQEQPVPTPVDPELKKQLHMGLQKGNMLLSVLKNINRQVCQQERNLRNDLTEQKLNVSKVDLGYQNIKYQRKYLLNEIARCHDMETIYQEVPLVSLEQFRETAPENLVSSSTDDHRLMLNRLQFELEERKRFDAEKRRLLAVKLQLVKANKARKAQLTKCEKQLDAYVQSSQSIQDLLQEPVEPIQTHQELLPKETPAQPTVSATSTTPAVATGMAEPMDISSQEVQTQPETEEGAVAPIRIATTDVLKRNDVAQYLPQPLYILFRHACAFSATFGDEVRAEIQGDVQAAQVEAKVLNIAQQTAASKAALNTTSRARAIATSFSMDSPSAPKDMQADEDENVGMGHRGSESEAEDQYERFPLDVVIKIKKDALANSHTIVHMRFGYLIRLGIVVVAVEAAPGILKLDQTLILQELFPKDNGEICPNPEAVFLDMSSYDTLVSSDGGVGEQGSDLVLDVTKSGGYAFRWAQEICGLEFLGPLSQGWGPYSGTDLENAATGETESSTTTALSGTGSRRAFLSQVIRMIRNRRRAWKALERQLEDLDRSIIPTLKNKASGVDMGITNQLNNARTKVSITGWRALESGSKYTLVYSVQFVMPDPLLNSRTISAKVVVAEATVEIGLAYVDRLPRWELKPGPGFPSSLKVASSNNTQSEETNSLSVDEPMDTASQVSKAASDEDSKEKSPFLDALMNAVNIELPASLYGAEPGERNMLLSLQLTRIVADLSAILDSVSG</sequence>
<dbReference type="Pfam" id="PF09766">
    <property type="entry name" value="FmiP_Thoc5"/>
    <property type="match status" value="2"/>
</dbReference>
<protein>
    <recommendedName>
        <fullName evidence="7">THO complex subunit 5</fullName>
    </recommendedName>
</protein>
<organism evidence="5 6">
    <name type="scientific">Mortierella polycephala</name>
    <dbReference type="NCBI Taxonomy" id="41804"/>
    <lineage>
        <taxon>Eukaryota</taxon>
        <taxon>Fungi</taxon>
        <taxon>Fungi incertae sedis</taxon>
        <taxon>Mucoromycota</taxon>
        <taxon>Mortierellomycotina</taxon>
        <taxon>Mortierellomycetes</taxon>
        <taxon>Mortierellales</taxon>
        <taxon>Mortierellaceae</taxon>
        <taxon>Mortierella</taxon>
    </lineage>
</organism>
<comment type="similarity">
    <text evidence="2">Belongs to the THOC5 family.</text>
</comment>
<dbReference type="EMBL" id="JAAAJA010000444">
    <property type="protein sequence ID" value="KAG0253691.1"/>
    <property type="molecule type" value="Genomic_DNA"/>
</dbReference>
<gene>
    <name evidence="5" type="ORF">BG011_006219</name>
</gene>
<accession>A0A9P6TZX2</accession>
<feature type="region of interest" description="Disordered" evidence="4">
    <location>
        <begin position="372"/>
        <end position="404"/>
    </location>
</feature>
<feature type="region of interest" description="Disordered" evidence="4">
    <location>
        <begin position="32"/>
        <end position="61"/>
    </location>
</feature>
<evidence type="ECO:0000256" key="4">
    <source>
        <dbReference type="SAM" id="MobiDB-lite"/>
    </source>
</evidence>
<dbReference type="PANTHER" id="PTHR13375:SF3">
    <property type="entry name" value="THO COMPLEX SUBUNIT 5 HOMOLOG"/>
    <property type="match status" value="1"/>
</dbReference>
<feature type="region of interest" description="Disordered" evidence="4">
    <location>
        <begin position="691"/>
        <end position="731"/>
    </location>
</feature>
<evidence type="ECO:0000256" key="2">
    <source>
        <dbReference type="ARBA" id="ARBA00008044"/>
    </source>
</evidence>
<dbReference type="PANTHER" id="PTHR13375">
    <property type="entry name" value="FMS INTERACTING PROTEIN"/>
    <property type="match status" value="1"/>
</dbReference>
<evidence type="ECO:0008006" key="7">
    <source>
        <dbReference type="Google" id="ProtNLM"/>
    </source>
</evidence>
<dbReference type="OrthoDB" id="20582at2759"/>
<dbReference type="GO" id="GO:0003729">
    <property type="term" value="F:mRNA binding"/>
    <property type="evidence" value="ECO:0007669"/>
    <property type="project" value="TreeGrafter"/>
</dbReference>
<dbReference type="Proteomes" id="UP000726737">
    <property type="component" value="Unassembled WGS sequence"/>
</dbReference>
<comment type="subcellular location">
    <subcellularLocation>
        <location evidence="1">Nucleus</location>
    </subcellularLocation>
</comment>
<feature type="compositionally biased region" description="Low complexity" evidence="4">
    <location>
        <begin position="696"/>
        <end position="709"/>
    </location>
</feature>
<dbReference type="GO" id="GO:0000445">
    <property type="term" value="C:THO complex part of transcription export complex"/>
    <property type="evidence" value="ECO:0007669"/>
    <property type="project" value="TreeGrafter"/>
</dbReference>
<dbReference type="InterPro" id="IPR019163">
    <property type="entry name" value="THO_Thoc5"/>
</dbReference>
<keyword evidence="6" id="KW-1185">Reference proteome</keyword>
<comment type="caution">
    <text evidence="5">The sequence shown here is derived from an EMBL/GenBank/DDBJ whole genome shotgun (WGS) entry which is preliminary data.</text>
</comment>
<evidence type="ECO:0000313" key="6">
    <source>
        <dbReference type="Proteomes" id="UP000726737"/>
    </source>
</evidence>
<proteinExistence type="inferred from homology"/>
<reference evidence="5" key="1">
    <citation type="journal article" date="2020" name="Fungal Divers.">
        <title>Resolving the Mortierellaceae phylogeny through synthesis of multi-gene phylogenetics and phylogenomics.</title>
        <authorList>
            <person name="Vandepol N."/>
            <person name="Liber J."/>
            <person name="Desiro A."/>
            <person name="Na H."/>
            <person name="Kennedy M."/>
            <person name="Barry K."/>
            <person name="Grigoriev I.V."/>
            <person name="Miller A.N."/>
            <person name="O'Donnell K."/>
            <person name="Stajich J.E."/>
            <person name="Bonito G."/>
        </authorList>
    </citation>
    <scope>NUCLEOTIDE SEQUENCE</scope>
    <source>
        <strain evidence="5">KOD948</strain>
    </source>
</reference>